<dbReference type="EMBL" id="JANCYU010000028">
    <property type="protein sequence ID" value="KAK4525151.1"/>
    <property type="molecule type" value="Genomic_DNA"/>
</dbReference>
<reference evidence="7 8" key="1">
    <citation type="submission" date="2022-07" db="EMBL/GenBank/DDBJ databases">
        <title>Genome-wide signatures of adaptation to extreme environments.</title>
        <authorList>
            <person name="Cho C.H."/>
            <person name="Yoon H.S."/>
        </authorList>
    </citation>
    <scope>NUCLEOTIDE SEQUENCE [LARGE SCALE GENOMIC DNA]</scope>
    <source>
        <strain evidence="7 8">108.79 E11</strain>
    </source>
</reference>
<dbReference type="Proteomes" id="UP001300502">
    <property type="component" value="Unassembled WGS sequence"/>
</dbReference>
<feature type="region of interest" description="Disordered" evidence="6">
    <location>
        <begin position="20"/>
        <end position="48"/>
    </location>
</feature>
<dbReference type="PRINTS" id="PR00094">
    <property type="entry name" value="ADENYLTKNASE"/>
</dbReference>
<keyword evidence="3" id="KW-0547">Nucleotide-binding</keyword>
<accession>A0AAV9ICY7</accession>
<dbReference type="CDD" id="cd01428">
    <property type="entry name" value="ADK"/>
    <property type="match status" value="1"/>
</dbReference>
<keyword evidence="8" id="KW-1185">Reference proteome</keyword>
<proteinExistence type="inferred from homology"/>
<sequence length="435" mass="48546">MTSLASSCGFRVGRTALRVTQKSRTRSPSPARTCTVAQTPLPRSSSLDEGLLLKSNSLERSSQKSVAYAFQNSGYNSPGNGLFTRSHSFEEGLRVKQDNGTQRKAESSLDRSKPKFTEVKVDEKSLSVAAQLPPRKLSYDEAMRSNVNTEIQNDWKQELASIVARGEMIPDTYVCSLVRETLLSPQVLERKGWLLDGFPRTVAQAETMLSDISKNFSSLKPTAMIVLEVSDEELLDRMIFRRIDPVTGKIYNLKTRPPKEAEIMRRLIQREDDREEVVRRRISIYRRTAAQIENVFVSYGIPILRVDGSAKRSCEGVFCEIQAVLENLRLTLGSTEPPRLVLSGPPGCGKGTQAELISKVYSLFHLSTGNIVRDMLNGKLSYESESRDLRSVGIVFGRDSQFCHNVSSRKNPCQHETSFCMSSMPSSNVITSSLS</sequence>
<dbReference type="AlphaFoldDB" id="A0AAV9ICY7"/>
<comment type="similarity">
    <text evidence="1 5">Belongs to the adenylate kinase family.</text>
</comment>
<dbReference type="Gene3D" id="3.40.50.300">
    <property type="entry name" value="P-loop containing nucleotide triphosphate hydrolases"/>
    <property type="match status" value="2"/>
</dbReference>
<dbReference type="PANTHER" id="PTHR23359">
    <property type="entry name" value="NUCLEOTIDE KINASE"/>
    <property type="match status" value="1"/>
</dbReference>
<evidence type="ECO:0000313" key="8">
    <source>
        <dbReference type="Proteomes" id="UP001300502"/>
    </source>
</evidence>
<dbReference type="InterPro" id="IPR036193">
    <property type="entry name" value="ADK_active_lid_dom_sf"/>
</dbReference>
<dbReference type="InterPro" id="IPR033690">
    <property type="entry name" value="Adenylat_kinase_CS"/>
</dbReference>
<protein>
    <recommendedName>
        <fullName evidence="9">Adenylate kinase</fullName>
    </recommendedName>
</protein>
<evidence type="ECO:0000256" key="3">
    <source>
        <dbReference type="ARBA" id="ARBA00022741"/>
    </source>
</evidence>
<evidence type="ECO:0000256" key="5">
    <source>
        <dbReference type="RuleBase" id="RU003330"/>
    </source>
</evidence>
<gene>
    <name evidence="7" type="ORF">GAYE_SCF08G3057</name>
</gene>
<dbReference type="SUPFAM" id="SSF52540">
    <property type="entry name" value="P-loop containing nucleoside triphosphate hydrolases"/>
    <property type="match status" value="2"/>
</dbReference>
<evidence type="ECO:0000256" key="6">
    <source>
        <dbReference type="SAM" id="MobiDB-lite"/>
    </source>
</evidence>
<evidence type="ECO:0000256" key="1">
    <source>
        <dbReference type="ARBA" id="ARBA00007220"/>
    </source>
</evidence>
<dbReference type="InterPro" id="IPR027417">
    <property type="entry name" value="P-loop_NTPase"/>
</dbReference>
<dbReference type="GO" id="GO:0005524">
    <property type="term" value="F:ATP binding"/>
    <property type="evidence" value="ECO:0007669"/>
    <property type="project" value="InterPro"/>
</dbReference>
<dbReference type="InterPro" id="IPR000850">
    <property type="entry name" value="Adenylat/UMP-CMP_kin"/>
</dbReference>
<evidence type="ECO:0000256" key="4">
    <source>
        <dbReference type="ARBA" id="ARBA00022777"/>
    </source>
</evidence>
<keyword evidence="2 5" id="KW-0808">Transferase</keyword>
<dbReference type="PROSITE" id="PS00113">
    <property type="entry name" value="ADENYLATE_KINASE"/>
    <property type="match status" value="1"/>
</dbReference>
<organism evidence="7 8">
    <name type="scientific">Galdieria yellowstonensis</name>
    <dbReference type="NCBI Taxonomy" id="3028027"/>
    <lineage>
        <taxon>Eukaryota</taxon>
        <taxon>Rhodophyta</taxon>
        <taxon>Bangiophyceae</taxon>
        <taxon>Galdieriales</taxon>
        <taxon>Galdieriaceae</taxon>
        <taxon>Galdieria</taxon>
    </lineage>
</organism>
<feature type="compositionally biased region" description="Polar residues" evidence="6">
    <location>
        <begin position="20"/>
        <end position="47"/>
    </location>
</feature>
<evidence type="ECO:0000313" key="7">
    <source>
        <dbReference type="EMBL" id="KAK4525151.1"/>
    </source>
</evidence>
<dbReference type="GO" id="GO:0004017">
    <property type="term" value="F:AMP kinase activity"/>
    <property type="evidence" value="ECO:0007669"/>
    <property type="project" value="InterPro"/>
</dbReference>
<dbReference type="HAMAP" id="MF_00235">
    <property type="entry name" value="Adenylate_kinase_Adk"/>
    <property type="match status" value="1"/>
</dbReference>
<dbReference type="Pfam" id="PF00406">
    <property type="entry name" value="ADK"/>
    <property type="match status" value="2"/>
</dbReference>
<name>A0AAV9ICY7_9RHOD</name>
<keyword evidence="4 5" id="KW-0418">Kinase</keyword>
<evidence type="ECO:0008006" key="9">
    <source>
        <dbReference type="Google" id="ProtNLM"/>
    </source>
</evidence>
<feature type="region of interest" description="Disordered" evidence="6">
    <location>
        <begin position="93"/>
        <end position="115"/>
    </location>
</feature>
<evidence type="ECO:0000256" key="2">
    <source>
        <dbReference type="ARBA" id="ARBA00022679"/>
    </source>
</evidence>
<comment type="caution">
    <text evidence="7">The sequence shown here is derived from an EMBL/GenBank/DDBJ whole genome shotgun (WGS) entry which is preliminary data.</text>
</comment>
<dbReference type="SUPFAM" id="SSF57774">
    <property type="entry name" value="Microbial and mitochondrial ADK, insert 'zinc finger' domain"/>
    <property type="match status" value="1"/>
</dbReference>